<reference evidence="1" key="1">
    <citation type="submission" date="2020-01" db="EMBL/GenBank/DDBJ databases">
        <authorList>
            <consortium name="DOE Joint Genome Institute"/>
            <person name="Haridas S."/>
            <person name="Albert R."/>
            <person name="Binder M."/>
            <person name="Bloem J."/>
            <person name="Labutti K."/>
            <person name="Salamov A."/>
            <person name="Andreopoulos B."/>
            <person name="Baker S.E."/>
            <person name="Barry K."/>
            <person name="Bills G."/>
            <person name="Bluhm B.H."/>
            <person name="Cannon C."/>
            <person name="Castanera R."/>
            <person name="Culley D.E."/>
            <person name="Daum C."/>
            <person name="Ezra D."/>
            <person name="Gonzalez J.B."/>
            <person name="Henrissat B."/>
            <person name="Kuo A."/>
            <person name="Liang C."/>
            <person name="Lipzen A."/>
            <person name="Lutzoni F."/>
            <person name="Magnuson J."/>
            <person name="Mondo S."/>
            <person name="Nolan M."/>
            <person name="Ohm R."/>
            <person name="Pangilinan J."/>
            <person name="Park H.-J."/>
            <person name="Ramirez L."/>
            <person name="Alfaro M."/>
            <person name="Sun H."/>
            <person name="Tritt A."/>
            <person name="Yoshinaga Y."/>
            <person name="Zwiers L.-H."/>
            <person name="Turgeon B.G."/>
            <person name="Goodwin S.B."/>
            <person name="Spatafora J.W."/>
            <person name="Crous P.W."/>
            <person name="Grigoriev I.V."/>
        </authorList>
    </citation>
    <scope>NUCLEOTIDE SEQUENCE</scope>
    <source>
        <strain evidence="1">IPT5</strain>
    </source>
</reference>
<gene>
    <name evidence="1" type="ORF">T440DRAFT_525810</name>
</gene>
<evidence type="ECO:0000313" key="2">
    <source>
        <dbReference type="Proteomes" id="UP000799423"/>
    </source>
</evidence>
<evidence type="ECO:0000313" key="1">
    <source>
        <dbReference type="EMBL" id="KAF2844267.1"/>
    </source>
</evidence>
<proteinExistence type="predicted"/>
<keyword evidence="2" id="KW-1185">Reference proteome</keyword>
<dbReference type="EMBL" id="MU006395">
    <property type="protein sequence ID" value="KAF2844267.1"/>
    <property type="molecule type" value="Genomic_DNA"/>
</dbReference>
<name>A0A6A7APL1_9PLEO</name>
<accession>A0A6A7APL1</accession>
<dbReference type="AlphaFoldDB" id="A0A6A7APL1"/>
<organism evidence="1 2">
    <name type="scientific">Plenodomus tracheiphilus IPT5</name>
    <dbReference type="NCBI Taxonomy" id="1408161"/>
    <lineage>
        <taxon>Eukaryota</taxon>
        <taxon>Fungi</taxon>
        <taxon>Dikarya</taxon>
        <taxon>Ascomycota</taxon>
        <taxon>Pezizomycotina</taxon>
        <taxon>Dothideomycetes</taxon>
        <taxon>Pleosporomycetidae</taxon>
        <taxon>Pleosporales</taxon>
        <taxon>Pleosporineae</taxon>
        <taxon>Leptosphaeriaceae</taxon>
        <taxon>Plenodomus</taxon>
    </lineage>
</organism>
<feature type="non-terminal residue" evidence="1">
    <location>
        <position position="1"/>
    </location>
</feature>
<sequence length="123" mass="14191">TITILIRHLEPAISIFEIYSPFLYLRTLIKDSLLRVNRGYQQRNNMCRTKSINLDFVQLRWPDPEGPEGKASRHTGCPATQGWTLGLKMLNSQQHALSRERIGEKIKTVYGLMTPCVIQHRTI</sequence>
<dbReference type="Proteomes" id="UP000799423">
    <property type="component" value="Unassembled WGS sequence"/>
</dbReference>
<protein>
    <submittedName>
        <fullName evidence="1">Uncharacterized protein</fullName>
    </submittedName>
</protein>